<evidence type="ECO:0000256" key="1">
    <source>
        <dbReference type="SAM" id="MobiDB-lite"/>
    </source>
</evidence>
<protein>
    <submittedName>
        <fullName evidence="2">Uncharacterized protein</fullName>
    </submittedName>
</protein>
<dbReference type="EMBL" id="KB644415">
    <property type="protein sequence ID" value="EPS34702.1"/>
    <property type="molecule type" value="Genomic_DNA"/>
</dbReference>
<gene>
    <name evidence="2" type="ORF">PDE_09666</name>
</gene>
<evidence type="ECO:0000313" key="2">
    <source>
        <dbReference type="EMBL" id="EPS34702.1"/>
    </source>
</evidence>
<dbReference type="AlphaFoldDB" id="S8BHM1"/>
<evidence type="ECO:0000313" key="3">
    <source>
        <dbReference type="Proteomes" id="UP000019376"/>
    </source>
</evidence>
<feature type="compositionally biased region" description="Basic and acidic residues" evidence="1">
    <location>
        <begin position="1"/>
        <end position="10"/>
    </location>
</feature>
<dbReference type="HOGENOM" id="CLU_1741217_0_0_1"/>
<proteinExistence type="predicted"/>
<feature type="region of interest" description="Disordered" evidence="1">
    <location>
        <begin position="1"/>
        <end position="22"/>
    </location>
</feature>
<keyword evidence="3" id="KW-1185">Reference proteome</keyword>
<accession>S8BHM1</accession>
<organism evidence="2 3">
    <name type="scientific">Penicillium oxalicum (strain 114-2 / CGMCC 5302)</name>
    <name type="common">Penicillium decumbens</name>
    <dbReference type="NCBI Taxonomy" id="933388"/>
    <lineage>
        <taxon>Eukaryota</taxon>
        <taxon>Fungi</taxon>
        <taxon>Dikarya</taxon>
        <taxon>Ascomycota</taxon>
        <taxon>Pezizomycotina</taxon>
        <taxon>Eurotiomycetes</taxon>
        <taxon>Eurotiomycetidae</taxon>
        <taxon>Eurotiales</taxon>
        <taxon>Aspergillaceae</taxon>
        <taxon>Penicillium</taxon>
    </lineage>
</organism>
<dbReference type="Proteomes" id="UP000019376">
    <property type="component" value="Unassembled WGS sequence"/>
</dbReference>
<sequence length="150" mass="16774">MGSTRKREPRSYSQNFPSESPKSSISFDIVLDRLALSFRGHDDELIISPGDRSGTEAILTFSLSFRLKCILGSFDHEVQHHHGGHPFSARLLALIPTALRSRWSWLSRSPQFIFRLVFPQLLSLGRIGHNDESCASLLSRNSLPVGCLGQ</sequence>
<reference evidence="2 3" key="1">
    <citation type="journal article" date="2013" name="PLoS ONE">
        <title>Genomic and secretomic analyses reveal unique features of the lignocellulolytic enzyme system of Penicillium decumbens.</title>
        <authorList>
            <person name="Liu G."/>
            <person name="Zhang L."/>
            <person name="Wei X."/>
            <person name="Zou G."/>
            <person name="Qin Y."/>
            <person name="Ma L."/>
            <person name="Li J."/>
            <person name="Zheng H."/>
            <person name="Wang S."/>
            <person name="Wang C."/>
            <person name="Xun L."/>
            <person name="Zhao G.-P."/>
            <person name="Zhou Z."/>
            <person name="Qu Y."/>
        </authorList>
    </citation>
    <scope>NUCLEOTIDE SEQUENCE [LARGE SCALE GENOMIC DNA]</scope>
    <source>
        <strain evidence="3">114-2 / CGMCC 5302</strain>
    </source>
</reference>
<name>S8BHM1_PENO1</name>
<feature type="compositionally biased region" description="Polar residues" evidence="1">
    <location>
        <begin position="11"/>
        <end position="22"/>
    </location>
</feature>